<organism evidence="2 3">
    <name type="scientific">Chitinophaga pinensis</name>
    <dbReference type="NCBI Taxonomy" id="79329"/>
    <lineage>
        <taxon>Bacteria</taxon>
        <taxon>Pseudomonadati</taxon>
        <taxon>Bacteroidota</taxon>
        <taxon>Chitinophagia</taxon>
        <taxon>Chitinophagales</taxon>
        <taxon>Chitinophagaceae</taxon>
        <taxon>Chitinophaga</taxon>
    </lineage>
</organism>
<protein>
    <submittedName>
        <fullName evidence="2">Uncharacterized protein</fullName>
    </submittedName>
</protein>
<sequence length="80" mass="8879">MMSATSTTILVIIAVFASLSSLALIIFNASRETARLKRIRRYPPKALVVEDKSGHVVVLDLEKKNDTQQILRTLDVLLGK</sequence>
<dbReference type="RefSeq" id="WP_146304539.1">
    <property type="nucleotide sequence ID" value="NZ_VOHS01000005.1"/>
</dbReference>
<gene>
    <name evidence="2" type="ORF">FEF09_07610</name>
</gene>
<accession>A0A5C6LX00</accession>
<evidence type="ECO:0000313" key="2">
    <source>
        <dbReference type="EMBL" id="TWW01314.1"/>
    </source>
</evidence>
<proteinExistence type="predicted"/>
<dbReference type="Proteomes" id="UP000318815">
    <property type="component" value="Unassembled WGS sequence"/>
</dbReference>
<keyword evidence="1" id="KW-0472">Membrane</keyword>
<keyword evidence="3" id="KW-1185">Reference proteome</keyword>
<dbReference type="OrthoDB" id="676393at2"/>
<comment type="caution">
    <text evidence="2">The sequence shown here is derived from an EMBL/GenBank/DDBJ whole genome shotgun (WGS) entry which is preliminary data.</text>
</comment>
<evidence type="ECO:0000256" key="1">
    <source>
        <dbReference type="SAM" id="Phobius"/>
    </source>
</evidence>
<dbReference type="EMBL" id="VOHS01000005">
    <property type="protein sequence ID" value="TWW01314.1"/>
    <property type="molecule type" value="Genomic_DNA"/>
</dbReference>
<reference evidence="2 3" key="1">
    <citation type="submission" date="2019-08" db="EMBL/GenBank/DDBJ databases">
        <title>Whole genome sequencing of chitin degrading bacteria Chitinophaga pinensis YS16.</title>
        <authorList>
            <person name="Singh R.P."/>
            <person name="Manchanda G."/>
            <person name="Maurya I.K."/>
            <person name="Joshi N.K."/>
            <person name="Srivastava A.K."/>
        </authorList>
    </citation>
    <scope>NUCLEOTIDE SEQUENCE [LARGE SCALE GENOMIC DNA]</scope>
    <source>
        <strain evidence="2 3">YS-16</strain>
    </source>
</reference>
<name>A0A5C6LX00_9BACT</name>
<keyword evidence="1" id="KW-0812">Transmembrane</keyword>
<keyword evidence="1" id="KW-1133">Transmembrane helix</keyword>
<dbReference type="AlphaFoldDB" id="A0A5C6LX00"/>
<feature type="transmembrane region" description="Helical" evidence="1">
    <location>
        <begin position="6"/>
        <end position="30"/>
    </location>
</feature>
<evidence type="ECO:0000313" key="3">
    <source>
        <dbReference type="Proteomes" id="UP000318815"/>
    </source>
</evidence>